<proteinExistence type="predicted"/>
<dbReference type="PANTHER" id="PTHR36182">
    <property type="entry name" value="PROTEIN, PUTATIVE (AFU_ORTHOLOGUE AFUA_6G10930)-RELATED"/>
    <property type="match status" value="1"/>
</dbReference>
<protein>
    <recommendedName>
        <fullName evidence="5">Chitin-binding type-4 domain-containing protein</fullName>
    </recommendedName>
</protein>
<keyword evidence="2" id="KW-0732">Signal</keyword>
<feature type="chain" id="PRO_5025522592" description="Chitin-binding type-4 domain-containing protein" evidence="2">
    <location>
        <begin position="18"/>
        <end position="251"/>
    </location>
</feature>
<dbReference type="AlphaFoldDB" id="A0A6A6JES0"/>
<gene>
    <name evidence="3" type="ORF">EI97DRAFT_380860</name>
</gene>
<dbReference type="OrthoDB" id="2342176at2759"/>
<sequence>MYTNIVTILSILGLAQAHLHLDYPPTLLGDNNPFTPEGKADPYLNYPYGCCGQTVTALCKGHLDLLDQPEGQPVVTWAPGQKANFSVSGHRINSPQENPVGGTHAGGSAQIGISLDQGKTFKVIKTWQGNFPHHDKAESLDPADHTYDFVVPADLPAGKAVFAWTWINREQEFNMNCASRNLERSEALKAPHRRAEAVAFSARPEMSLNIDLPGSECKSPGNPAELRFPNPGPDVVEKDGNDGYELVEPTC</sequence>
<dbReference type="Gene3D" id="2.70.50.70">
    <property type="match status" value="1"/>
</dbReference>
<reference evidence="3" key="1">
    <citation type="journal article" date="2020" name="Stud. Mycol.">
        <title>101 Dothideomycetes genomes: a test case for predicting lifestyles and emergence of pathogens.</title>
        <authorList>
            <person name="Haridas S."/>
            <person name="Albert R."/>
            <person name="Binder M."/>
            <person name="Bloem J."/>
            <person name="Labutti K."/>
            <person name="Salamov A."/>
            <person name="Andreopoulos B."/>
            <person name="Baker S."/>
            <person name="Barry K."/>
            <person name="Bills G."/>
            <person name="Bluhm B."/>
            <person name="Cannon C."/>
            <person name="Castanera R."/>
            <person name="Culley D."/>
            <person name="Daum C."/>
            <person name="Ezra D."/>
            <person name="Gonzalez J."/>
            <person name="Henrissat B."/>
            <person name="Kuo A."/>
            <person name="Liang C."/>
            <person name="Lipzen A."/>
            <person name="Lutzoni F."/>
            <person name="Magnuson J."/>
            <person name="Mondo S."/>
            <person name="Nolan M."/>
            <person name="Ohm R."/>
            <person name="Pangilinan J."/>
            <person name="Park H.-J."/>
            <person name="Ramirez L."/>
            <person name="Alfaro M."/>
            <person name="Sun H."/>
            <person name="Tritt A."/>
            <person name="Yoshinaga Y."/>
            <person name="Zwiers L.-H."/>
            <person name="Turgeon B."/>
            <person name="Goodwin S."/>
            <person name="Spatafora J."/>
            <person name="Crous P."/>
            <person name="Grigoriev I."/>
        </authorList>
    </citation>
    <scope>NUCLEOTIDE SEQUENCE</scope>
    <source>
        <strain evidence="3">CBS 379.55</strain>
    </source>
</reference>
<evidence type="ECO:0000256" key="2">
    <source>
        <dbReference type="SAM" id="SignalP"/>
    </source>
</evidence>
<evidence type="ECO:0000313" key="4">
    <source>
        <dbReference type="Proteomes" id="UP000800097"/>
    </source>
</evidence>
<dbReference type="RefSeq" id="XP_033652273.1">
    <property type="nucleotide sequence ID" value="XM_033795779.1"/>
</dbReference>
<feature type="region of interest" description="Disordered" evidence="1">
    <location>
        <begin position="219"/>
        <end position="242"/>
    </location>
</feature>
<evidence type="ECO:0008006" key="5">
    <source>
        <dbReference type="Google" id="ProtNLM"/>
    </source>
</evidence>
<organism evidence="3 4">
    <name type="scientific">Westerdykella ornata</name>
    <dbReference type="NCBI Taxonomy" id="318751"/>
    <lineage>
        <taxon>Eukaryota</taxon>
        <taxon>Fungi</taxon>
        <taxon>Dikarya</taxon>
        <taxon>Ascomycota</taxon>
        <taxon>Pezizomycotina</taxon>
        <taxon>Dothideomycetes</taxon>
        <taxon>Pleosporomycetidae</taxon>
        <taxon>Pleosporales</taxon>
        <taxon>Sporormiaceae</taxon>
        <taxon>Westerdykella</taxon>
    </lineage>
</organism>
<accession>A0A6A6JES0</accession>
<dbReference type="GeneID" id="54548954"/>
<dbReference type="EMBL" id="ML986501">
    <property type="protein sequence ID" value="KAF2274734.1"/>
    <property type="molecule type" value="Genomic_DNA"/>
</dbReference>
<evidence type="ECO:0000313" key="3">
    <source>
        <dbReference type="EMBL" id="KAF2274734.1"/>
    </source>
</evidence>
<name>A0A6A6JES0_WESOR</name>
<dbReference type="Proteomes" id="UP000800097">
    <property type="component" value="Unassembled WGS sequence"/>
</dbReference>
<dbReference type="PANTHER" id="PTHR36182:SF1">
    <property type="entry name" value="PROTEIN, PUTATIVE (AFU_ORTHOLOGUE AFUA_6G10930)-RELATED"/>
    <property type="match status" value="1"/>
</dbReference>
<feature type="signal peptide" evidence="2">
    <location>
        <begin position="1"/>
        <end position="17"/>
    </location>
</feature>
<keyword evidence="4" id="KW-1185">Reference proteome</keyword>
<evidence type="ECO:0000256" key="1">
    <source>
        <dbReference type="SAM" id="MobiDB-lite"/>
    </source>
</evidence>